<dbReference type="SUPFAM" id="SSF53633">
    <property type="entry name" value="Carbamate kinase-like"/>
    <property type="match status" value="1"/>
</dbReference>
<dbReference type="EMBL" id="JBHSKY010000019">
    <property type="protein sequence ID" value="MFC5280128.1"/>
    <property type="molecule type" value="Genomic_DNA"/>
</dbReference>
<evidence type="ECO:0000256" key="8">
    <source>
        <dbReference type="ARBA" id="ARBA00023229"/>
    </source>
</evidence>
<evidence type="ECO:0000256" key="10">
    <source>
        <dbReference type="PIRNR" id="PIRNR016496"/>
    </source>
</evidence>
<evidence type="ECO:0000259" key="14">
    <source>
        <dbReference type="Pfam" id="PF00696"/>
    </source>
</evidence>
<evidence type="ECO:0000256" key="9">
    <source>
        <dbReference type="ARBA" id="ARBA00049063"/>
    </source>
</evidence>
<keyword evidence="5 10" id="KW-0547">Nucleotide-binding</keyword>
<dbReference type="PIRSF" id="PIRSF016496">
    <property type="entry name" value="Kin_FomA"/>
    <property type="match status" value="1"/>
</dbReference>
<comment type="subunit">
    <text evidence="10">Homodimer.</text>
</comment>
<evidence type="ECO:0000313" key="15">
    <source>
        <dbReference type="EMBL" id="MFC5280128.1"/>
    </source>
</evidence>
<evidence type="ECO:0000256" key="6">
    <source>
        <dbReference type="ARBA" id="ARBA00022777"/>
    </source>
</evidence>
<evidence type="ECO:0000256" key="13">
    <source>
        <dbReference type="SAM" id="MobiDB-lite"/>
    </source>
</evidence>
<dbReference type="InterPro" id="IPR001048">
    <property type="entry name" value="Asp/Glu/Uridylate_kinase"/>
</dbReference>
<feature type="binding site" evidence="11">
    <location>
        <position position="231"/>
    </location>
    <ligand>
        <name>ATP</name>
        <dbReference type="ChEBI" id="CHEBI:30616"/>
    </ligand>
</feature>
<keyword evidence="7 10" id="KW-0067">ATP-binding</keyword>
<feature type="binding site" evidence="11">
    <location>
        <position position="74"/>
    </location>
    <ligand>
        <name>substrate</name>
    </ligand>
</feature>
<evidence type="ECO:0000256" key="12">
    <source>
        <dbReference type="PIRSR" id="PIRSR016496-2"/>
    </source>
</evidence>
<evidence type="ECO:0000256" key="5">
    <source>
        <dbReference type="ARBA" id="ARBA00022741"/>
    </source>
</evidence>
<dbReference type="EC" id="2.7.4.26" evidence="2 10"/>
<evidence type="ECO:0000256" key="2">
    <source>
        <dbReference type="ARBA" id="ARBA00012908"/>
    </source>
</evidence>
<evidence type="ECO:0000256" key="4">
    <source>
        <dbReference type="ARBA" id="ARBA00022679"/>
    </source>
</evidence>
<dbReference type="InterPro" id="IPR024192">
    <property type="entry name" value="Fosfomycin_R_FomA-type"/>
</dbReference>
<dbReference type="InterPro" id="IPR036393">
    <property type="entry name" value="AceGlu_kinase-like_sf"/>
</dbReference>
<gene>
    <name evidence="15" type="ORF">ACFPM1_15370</name>
</gene>
<comment type="similarity">
    <text evidence="1 10">Belongs to the isopentenyl phosphate kinase family.</text>
</comment>
<keyword evidence="6 10" id="KW-0418">Kinase</keyword>
<feature type="binding site" evidence="11">
    <location>
        <position position="69"/>
    </location>
    <ligand>
        <name>substrate</name>
    </ligand>
</feature>
<reference evidence="15 16" key="1">
    <citation type="journal article" date="2019" name="Int. J. Syst. Evol. Microbiol.">
        <title>The Global Catalogue of Microorganisms (GCM) 10K type strain sequencing project: providing services to taxonomists for standard genome sequencing and annotation.</title>
        <authorList>
            <consortium name="The Broad Institute Genomics Platform"/>
            <consortium name="The Broad Institute Genome Sequencing Center for Infectious Disease"/>
            <person name="Wu L."/>
            <person name="Ma J."/>
        </authorList>
    </citation>
    <scope>NUCLEOTIDE SEQUENCE [LARGE SCALE GENOMIC DNA]</scope>
    <source>
        <strain evidence="15 16">CGMCC 1.12124</strain>
    </source>
</reference>
<dbReference type="GO" id="GO:0005524">
    <property type="term" value="F:ATP binding"/>
    <property type="evidence" value="ECO:0007669"/>
    <property type="project" value="UniProtKB-KW"/>
</dbReference>
<proteinExistence type="inferred from homology"/>
<dbReference type="GO" id="GO:0102043">
    <property type="term" value="F:isopentenyl phosphate kinase activity"/>
    <property type="evidence" value="ECO:0007669"/>
    <property type="project" value="UniProtKB-EC"/>
</dbReference>
<comment type="catalytic activity">
    <reaction evidence="9 10">
        <text>isopentenyl phosphate + ATP = isopentenyl diphosphate + ADP</text>
        <dbReference type="Rhea" id="RHEA:33963"/>
        <dbReference type="ChEBI" id="CHEBI:30616"/>
        <dbReference type="ChEBI" id="CHEBI:65078"/>
        <dbReference type="ChEBI" id="CHEBI:128769"/>
        <dbReference type="ChEBI" id="CHEBI:456216"/>
        <dbReference type="EC" id="2.7.4.26"/>
    </reaction>
</comment>
<dbReference type="Gene3D" id="3.40.1160.10">
    <property type="entry name" value="Acetylglutamate kinase-like"/>
    <property type="match status" value="1"/>
</dbReference>
<feature type="site" description="Transition state stabilizer" evidence="12">
    <location>
        <position position="34"/>
    </location>
</feature>
<keyword evidence="8" id="KW-0414">Isoprene biosynthesis</keyword>
<dbReference type="Proteomes" id="UP001596118">
    <property type="component" value="Unassembled WGS sequence"/>
</dbReference>
<evidence type="ECO:0000256" key="7">
    <source>
        <dbReference type="ARBA" id="ARBA00022840"/>
    </source>
</evidence>
<dbReference type="NCBIfam" id="NF040647">
    <property type="entry name" value="IPPK_Arch"/>
    <property type="match status" value="1"/>
</dbReference>
<feature type="binding site" evidence="11">
    <location>
        <position position="235"/>
    </location>
    <ligand>
        <name>ATP</name>
        <dbReference type="ChEBI" id="CHEBI:30616"/>
    </ligand>
</feature>
<accession>A0ABD5R5A1</accession>
<feature type="binding site" evidence="11">
    <location>
        <position position="70"/>
    </location>
    <ligand>
        <name>ATP</name>
        <dbReference type="ChEBI" id="CHEBI:30616"/>
    </ligand>
</feature>
<evidence type="ECO:0000313" key="16">
    <source>
        <dbReference type="Proteomes" id="UP001596118"/>
    </source>
</evidence>
<sequence>MTADGPSAPGHDPSAATDHPPVVLKLGGSVITEKDRPETVDESALAAACDAVARALGGSVDRLVVVHGGGSFGHHHASEHGVSTTEGTHDDDAVTDIHGAMVRLNRAVISALRDRDVPAIPVHPLSLAARSGGVGGDLDLPLSSTATLLGEGFVPVLHGDGVATAAEGVTVVSGDELVVELAAGLGADRIGVCSTVPGVLDEEGSVIERIDSFEAVADALGASDATDVSGGMAAKVAELLALDAPAAVFGPAGLEAFLRGEAVGTRIE</sequence>
<organism evidence="15 16">
    <name type="scientific">Halorubrum rubrum</name>
    <dbReference type="NCBI Taxonomy" id="1126240"/>
    <lineage>
        <taxon>Archaea</taxon>
        <taxon>Methanobacteriati</taxon>
        <taxon>Methanobacteriota</taxon>
        <taxon>Stenosarchaea group</taxon>
        <taxon>Halobacteria</taxon>
        <taxon>Halobacteriales</taxon>
        <taxon>Haloferacaceae</taxon>
        <taxon>Halorubrum</taxon>
    </lineage>
</organism>
<comment type="function">
    <text evidence="10">Catalyzes the phosphorylation of isopentenyl phosphate (IP) to isopentenyl diphosphate (IPP). Functions in an alternate mevalonate (MVA) pathway leading to IPP, a key precursor for the biosynthesis of isoprenoid compounds such as archaeal membrane lipids.</text>
</comment>
<keyword evidence="16" id="KW-1185">Reference proteome</keyword>
<dbReference type="RefSeq" id="WP_379787738.1">
    <property type="nucleotide sequence ID" value="NZ_JANHDM010000018.1"/>
</dbReference>
<comment type="caution">
    <text evidence="15">The sequence shown here is derived from an EMBL/GenBank/DDBJ whole genome shotgun (WGS) entry which is preliminary data.</text>
</comment>
<feature type="binding site" evidence="11">
    <location>
        <begin position="25"/>
        <end position="29"/>
    </location>
    <ligand>
        <name>ATP</name>
        <dbReference type="ChEBI" id="CHEBI:30616"/>
    </ligand>
</feature>
<dbReference type="PANTHER" id="PTHR43654:SF1">
    <property type="entry name" value="ISOPENTENYL PHOSPHATE KINASE"/>
    <property type="match status" value="1"/>
</dbReference>
<evidence type="ECO:0000256" key="1">
    <source>
        <dbReference type="ARBA" id="ARBA00010540"/>
    </source>
</evidence>
<dbReference type="AlphaFoldDB" id="A0ABD5R5A1"/>
<dbReference type="GO" id="GO:0016301">
    <property type="term" value="F:kinase activity"/>
    <property type="evidence" value="ECO:0007669"/>
    <property type="project" value="UniProtKB-KW"/>
</dbReference>
<evidence type="ECO:0000256" key="3">
    <source>
        <dbReference type="ARBA" id="ARBA00017267"/>
    </source>
</evidence>
<dbReference type="GO" id="GO:0008299">
    <property type="term" value="P:isoprenoid biosynthetic process"/>
    <property type="evidence" value="ECO:0007669"/>
    <property type="project" value="UniProtKB-KW"/>
</dbReference>
<dbReference type="PANTHER" id="PTHR43654">
    <property type="entry name" value="GLUTAMATE 5-KINASE"/>
    <property type="match status" value="1"/>
</dbReference>
<keyword evidence="4 10" id="KW-0808">Transferase</keyword>
<feature type="domain" description="Aspartate/glutamate/uridylate kinase" evidence="14">
    <location>
        <begin position="22"/>
        <end position="240"/>
    </location>
</feature>
<name>A0ABD5R5A1_9EURY</name>
<dbReference type="Pfam" id="PF00696">
    <property type="entry name" value="AA_kinase"/>
    <property type="match status" value="1"/>
</dbReference>
<protein>
    <recommendedName>
        <fullName evidence="3 10">Isopentenyl phosphate kinase</fullName>
        <shortName evidence="10">IPK</shortName>
        <ecNumber evidence="2 10">2.7.4.26</ecNumber>
    </recommendedName>
</protein>
<feature type="region of interest" description="Disordered" evidence="13">
    <location>
        <begin position="1"/>
        <end position="22"/>
    </location>
</feature>
<feature type="binding site" evidence="11">
    <location>
        <position position="174"/>
    </location>
    <ligand>
        <name>substrate</name>
    </ligand>
</feature>
<evidence type="ECO:0000256" key="11">
    <source>
        <dbReference type="PIRSR" id="PIRSR016496-1"/>
    </source>
</evidence>